<evidence type="ECO:0000313" key="3">
    <source>
        <dbReference type="EMBL" id="MPM33363.1"/>
    </source>
</evidence>
<evidence type="ECO:0000256" key="2">
    <source>
        <dbReference type="SAM" id="Phobius"/>
    </source>
</evidence>
<comment type="caution">
    <text evidence="3">The sequence shown here is derived from an EMBL/GenBank/DDBJ whole genome shotgun (WGS) entry which is preliminary data.</text>
</comment>
<feature type="transmembrane region" description="Helical" evidence="2">
    <location>
        <begin position="349"/>
        <end position="373"/>
    </location>
</feature>
<dbReference type="SUPFAM" id="SSF48371">
    <property type="entry name" value="ARM repeat"/>
    <property type="match status" value="1"/>
</dbReference>
<feature type="transmembrane region" description="Helical" evidence="2">
    <location>
        <begin position="468"/>
        <end position="490"/>
    </location>
</feature>
<dbReference type="InterPro" id="IPR016024">
    <property type="entry name" value="ARM-type_fold"/>
</dbReference>
<gene>
    <name evidence="3" type="ORF">SDC9_79936</name>
</gene>
<dbReference type="EMBL" id="VSSQ01006636">
    <property type="protein sequence ID" value="MPM33363.1"/>
    <property type="molecule type" value="Genomic_DNA"/>
</dbReference>
<proteinExistence type="predicted"/>
<reference evidence="3" key="1">
    <citation type="submission" date="2019-08" db="EMBL/GenBank/DDBJ databases">
        <authorList>
            <person name="Kucharzyk K."/>
            <person name="Murdoch R.W."/>
            <person name="Higgins S."/>
            <person name="Loffler F."/>
        </authorList>
    </citation>
    <scope>NUCLEOTIDE SEQUENCE</scope>
</reference>
<evidence type="ECO:0008006" key="4">
    <source>
        <dbReference type="Google" id="ProtNLM"/>
    </source>
</evidence>
<organism evidence="3">
    <name type="scientific">bioreactor metagenome</name>
    <dbReference type="NCBI Taxonomy" id="1076179"/>
    <lineage>
        <taxon>unclassified sequences</taxon>
        <taxon>metagenomes</taxon>
        <taxon>ecological metagenomes</taxon>
    </lineage>
</organism>
<accession>A0A644Z3P6</accession>
<keyword evidence="2" id="KW-0812">Transmembrane</keyword>
<name>A0A644Z3P6_9ZZZZ</name>
<protein>
    <recommendedName>
        <fullName evidence="4">Phage tail tape measure protein domain-containing protein</fullName>
    </recommendedName>
</protein>
<dbReference type="AlphaFoldDB" id="A0A644Z3P6"/>
<keyword evidence="2" id="KW-0472">Membrane</keyword>
<feature type="transmembrane region" description="Helical" evidence="2">
    <location>
        <begin position="68"/>
        <end position="89"/>
    </location>
</feature>
<evidence type="ECO:0000256" key="1">
    <source>
        <dbReference type="SAM" id="MobiDB-lite"/>
    </source>
</evidence>
<feature type="region of interest" description="Disordered" evidence="1">
    <location>
        <begin position="197"/>
        <end position="221"/>
    </location>
</feature>
<sequence length="750" mass="81247">MAGTNIANANVKSLGNSVNKVGNKASGSSNQFEKLSNSMKELGIGSRKTKNNLNGVTSQLKMMFRSMITWGMIFPLIIRGITSMATGLLNNLKTNQQFSNSLAQIKSNLMIAFTPIYNAILPAINVLMSALSKLTQFIASFTSAIFGKTFNQSKQATQGLINAKQAMGAYGDAAKKTGKDIKDSLGLAGFDEINTLNSQSDGNDGSGGSSEVPELVTPELETSDVDSKMSELAEKVKKVFSTIFQPFKNAWSKDGLGVISEIKKAIEGTKETFRNFYKVLESPPVQLFIENIARIGLSLGKLALSVYNEFILPIVNWFISILPSAANGLNPILEAVRRFIDYLSSNGELLRWIISLILGVVAGFKTMVILIEVNKWIVKVRETFSLLWALLSANPIILVIAGIVALIAVFVALYTSSETFRTKINELGSAIIDFLAPAFSFLEEKVLEVWNKAIVPFGAALIDFSKTVLLPLVGVIGDVLVIAFNAVIEVIKILWESVLKPLVSFIVDTFIKAIQGIIDIYNAWKPVIQIIIDILLFLWNNVLKPLVNFIIGVFLEVFKSTFNTIGSLIDNLKRIFGGIIDFVTGVFTGNWSRAWQGVRDIFGGIMGSLGTVIKAPLNAVISLINGAISGLNRISVNIPSWIPGIGGSHFGVNIPKVPYLAKGGIIDSPTLAMVGEAGKEAVVPLENNRGGLRELASILLTEMGQGNSNSNDSFGEGDLILQIDGSVIGKVALKQLRKMQRQGNITLFPM</sequence>
<keyword evidence="2" id="KW-1133">Transmembrane helix</keyword>
<feature type="transmembrane region" description="Helical" evidence="2">
    <location>
        <begin position="385"/>
        <end position="414"/>
    </location>
</feature>
<feature type="transmembrane region" description="Helical" evidence="2">
    <location>
        <begin position="109"/>
        <end position="131"/>
    </location>
</feature>